<evidence type="ECO:0008006" key="3">
    <source>
        <dbReference type="Google" id="ProtNLM"/>
    </source>
</evidence>
<dbReference type="STRING" id="1172194.WQQ_23870"/>
<dbReference type="OrthoDB" id="195104at2"/>
<organism evidence="1 2">
    <name type="scientific">Hydrocarboniphaga effusa AP103</name>
    <dbReference type="NCBI Taxonomy" id="1172194"/>
    <lineage>
        <taxon>Bacteria</taxon>
        <taxon>Pseudomonadati</taxon>
        <taxon>Pseudomonadota</taxon>
        <taxon>Gammaproteobacteria</taxon>
        <taxon>Nevskiales</taxon>
        <taxon>Nevskiaceae</taxon>
        <taxon>Hydrocarboniphaga</taxon>
    </lineage>
</organism>
<evidence type="ECO:0000313" key="2">
    <source>
        <dbReference type="Proteomes" id="UP000003704"/>
    </source>
</evidence>
<dbReference type="RefSeq" id="WP_007185330.1">
    <property type="nucleotide sequence ID" value="NZ_AKGD01000001.1"/>
</dbReference>
<dbReference type="AlphaFoldDB" id="I8TE36"/>
<comment type="caution">
    <text evidence="1">The sequence shown here is derived from an EMBL/GenBank/DDBJ whole genome shotgun (WGS) entry which is preliminary data.</text>
</comment>
<dbReference type="EMBL" id="AKGD01000001">
    <property type="protein sequence ID" value="EIT72250.1"/>
    <property type="molecule type" value="Genomic_DNA"/>
</dbReference>
<dbReference type="NCBIfam" id="TIGR04042">
    <property type="entry name" value="MSMEG_0570_fam"/>
    <property type="match status" value="1"/>
</dbReference>
<dbReference type="InterPro" id="IPR023846">
    <property type="entry name" value="CHP04042_MSMEG0570"/>
</dbReference>
<accession>I8TE36</accession>
<sequence length="93" mass="10380">MPEMHFRVRWPDQSTTLCYSPSSSIRDNLKLKHPYPVAEFVQTSKAALEYASERVAQKYGYGCGHAHAQIREIEARAASFSASGGNVVVESFE</sequence>
<protein>
    <recommendedName>
        <fullName evidence="3">MSMEG_0570 family protein</fullName>
    </recommendedName>
</protein>
<reference evidence="1 2" key="1">
    <citation type="journal article" date="2012" name="J. Bacteriol.">
        <title>Genome Sequence of n-Alkane-Degrading Hydrocarboniphaga effusa Strain AP103T (ATCC BAA-332T).</title>
        <authorList>
            <person name="Chang H.K."/>
            <person name="Zylstra G.J."/>
            <person name="Chae J.C."/>
        </authorList>
    </citation>
    <scope>NUCLEOTIDE SEQUENCE [LARGE SCALE GENOMIC DNA]</scope>
    <source>
        <strain evidence="1 2">AP103</strain>
    </source>
</reference>
<keyword evidence="2" id="KW-1185">Reference proteome</keyword>
<proteinExistence type="predicted"/>
<dbReference type="Proteomes" id="UP000003704">
    <property type="component" value="Unassembled WGS sequence"/>
</dbReference>
<evidence type="ECO:0000313" key="1">
    <source>
        <dbReference type="EMBL" id="EIT72250.1"/>
    </source>
</evidence>
<gene>
    <name evidence="1" type="ORF">WQQ_23870</name>
</gene>
<name>I8TE36_9GAMM</name>